<organism evidence="1 2">
    <name type="scientific">Naganishia vaughanmartiniae</name>
    <dbReference type="NCBI Taxonomy" id="1424756"/>
    <lineage>
        <taxon>Eukaryota</taxon>
        <taxon>Fungi</taxon>
        <taxon>Dikarya</taxon>
        <taxon>Basidiomycota</taxon>
        <taxon>Agaricomycotina</taxon>
        <taxon>Tremellomycetes</taxon>
        <taxon>Filobasidiales</taxon>
        <taxon>Filobasidiaceae</taxon>
        <taxon>Naganishia</taxon>
    </lineage>
</organism>
<evidence type="ECO:0000313" key="2">
    <source>
        <dbReference type="Proteomes" id="UP001243375"/>
    </source>
</evidence>
<dbReference type="EMBL" id="JASBWU010000010">
    <property type="protein sequence ID" value="KAJ9118567.1"/>
    <property type="molecule type" value="Genomic_DNA"/>
</dbReference>
<reference evidence="1" key="1">
    <citation type="submission" date="2023-04" db="EMBL/GenBank/DDBJ databases">
        <title>Draft Genome sequencing of Naganishia species isolated from polar environments using Oxford Nanopore Technology.</title>
        <authorList>
            <person name="Leo P."/>
            <person name="Venkateswaran K."/>
        </authorList>
    </citation>
    <scope>NUCLEOTIDE SEQUENCE</scope>
    <source>
        <strain evidence="1">MNA-CCFEE 5425</strain>
    </source>
</reference>
<proteinExistence type="predicted"/>
<keyword evidence="2" id="KW-1185">Reference proteome</keyword>
<protein>
    <submittedName>
        <fullName evidence="1">Uncharacterized protein</fullName>
    </submittedName>
</protein>
<name>A0ACC2X3V3_9TREE</name>
<comment type="caution">
    <text evidence="1">The sequence shown here is derived from an EMBL/GenBank/DDBJ whole genome shotgun (WGS) entry which is preliminary data.</text>
</comment>
<sequence>MLSSAHMLRGSVLFLGCIALLSSASARVLPVVKRTNTTCCGYKLVNRDNTRFRYEHVIDFSSLKSIDEVTKAGWEISDGWQICNANGKTGQVGWASETTVKLVRGEGLTLTVPGRQSPTANHFLGAEIVFPYLALGGYWEIEAKLTNVPGTVFGMYTFHGDPWDKPLGWKDEQAIKVGSSTLMKGNQHVSAGMHMANVHPDTGATFRADSPFPADPSISFHKYSISWLPQSTCPALDQPSASTKYRHDGNLLNLPTGGYSTHPSRFILTHYTNGDPTFSAGPPAQDAVITIKKVRAYFNKPNKVGNGACPTKGNFDCTVQLACGVTVS</sequence>
<evidence type="ECO:0000313" key="1">
    <source>
        <dbReference type="EMBL" id="KAJ9118567.1"/>
    </source>
</evidence>
<accession>A0ACC2X3V3</accession>
<dbReference type="Proteomes" id="UP001243375">
    <property type="component" value="Unassembled WGS sequence"/>
</dbReference>
<gene>
    <name evidence="1" type="ORF">QFC22_003787</name>
</gene>